<dbReference type="PANTHER" id="PTHR10218">
    <property type="entry name" value="GTP-BINDING PROTEIN ALPHA SUBUNIT"/>
    <property type="match status" value="1"/>
</dbReference>
<dbReference type="FunFam" id="3.40.50.300:FF:001357">
    <property type="entry name" value="Guanine nucleotide-binding protein G(i) subunit alpha-1"/>
    <property type="match status" value="1"/>
</dbReference>
<gene>
    <name evidence="5" type="ORF">FDP41_005895</name>
</gene>
<name>A0A6A5BJS7_NAEFO</name>
<dbReference type="VEuPathDB" id="AmoebaDB:NfTy_044340"/>
<feature type="compositionally biased region" description="Low complexity" evidence="4">
    <location>
        <begin position="564"/>
        <end position="582"/>
    </location>
</feature>
<feature type="region of interest" description="Disordered" evidence="4">
    <location>
        <begin position="1"/>
        <end position="104"/>
    </location>
</feature>
<keyword evidence="2" id="KW-0342">GTP-binding</keyword>
<organism evidence="5 6">
    <name type="scientific">Naegleria fowleri</name>
    <name type="common">Brain eating amoeba</name>
    <dbReference type="NCBI Taxonomy" id="5763"/>
    <lineage>
        <taxon>Eukaryota</taxon>
        <taxon>Discoba</taxon>
        <taxon>Heterolobosea</taxon>
        <taxon>Tetramitia</taxon>
        <taxon>Eutetramitia</taxon>
        <taxon>Vahlkampfiidae</taxon>
        <taxon>Naegleria</taxon>
    </lineage>
</organism>
<feature type="compositionally biased region" description="Polar residues" evidence="4">
    <location>
        <begin position="588"/>
        <end position="598"/>
    </location>
</feature>
<dbReference type="VEuPathDB" id="AmoebaDB:FDP41_005895"/>
<dbReference type="GO" id="GO:0003924">
    <property type="term" value="F:GTPase activity"/>
    <property type="evidence" value="ECO:0007669"/>
    <property type="project" value="InterPro"/>
</dbReference>
<feature type="compositionally biased region" description="Low complexity" evidence="4">
    <location>
        <begin position="36"/>
        <end position="53"/>
    </location>
</feature>
<comment type="caution">
    <text evidence="5">The sequence shown here is derived from an EMBL/GenBank/DDBJ whole genome shotgun (WGS) entry which is preliminary data.</text>
</comment>
<protein>
    <recommendedName>
        <fullName evidence="7">G domain-containing protein</fullName>
    </recommendedName>
</protein>
<dbReference type="Gene3D" id="3.40.50.300">
    <property type="entry name" value="P-loop containing nucleotide triphosphate hydrolases"/>
    <property type="match status" value="2"/>
</dbReference>
<dbReference type="InterPro" id="IPR027417">
    <property type="entry name" value="P-loop_NTPase"/>
</dbReference>
<dbReference type="PANTHER" id="PTHR10218:SF247">
    <property type="entry name" value="GUANINE NUCLEOTIDE-BINDING PROTEIN ALPHA-6 SUBUNIT"/>
    <property type="match status" value="1"/>
</dbReference>
<dbReference type="InterPro" id="IPR011025">
    <property type="entry name" value="GproteinA_insert"/>
</dbReference>
<accession>A0A6A5BJS7</accession>
<dbReference type="GO" id="GO:0005834">
    <property type="term" value="C:heterotrimeric G-protein complex"/>
    <property type="evidence" value="ECO:0007669"/>
    <property type="project" value="TreeGrafter"/>
</dbReference>
<evidence type="ECO:0000313" key="5">
    <source>
        <dbReference type="EMBL" id="KAF0975142.1"/>
    </source>
</evidence>
<dbReference type="SUPFAM" id="SSF52540">
    <property type="entry name" value="P-loop containing nucleoside triphosphate hydrolases"/>
    <property type="match status" value="1"/>
</dbReference>
<dbReference type="RefSeq" id="XP_044559855.1">
    <property type="nucleotide sequence ID" value="XM_044709469.1"/>
</dbReference>
<feature type="compositionally biased region" description="Polar residues" evidence="4">
    <location>
        <begin position="278"/>
        <end position="295"/>
    </location>
</feature>
<evidence type="ECO:0000313" key="6">
    <source>
        <dbReference type="Proteomes" id="UP000444721"/>
    </source>
</evidence>
<feature type="compositionally biased region" description="Low complexity" evidence="4">
    <location>
        <begin position="1"/>
        <end position="23"/>
    </location>
</feature>
<dbReference type="OrthoDB" id="5817230at2759"/>
<dbReference type="PROSITE" id="PS51882">
    <property type="entry name" value="G_ALPHA"/>
    <property type="match status" value="1"/>
</dbReference>
<sequence length="615" mass="69588">MGQNTSTLDTPSSSLSLGALSSSKQPPHVDMSNGASSHHSSSSHQPHTLTTSSENNLPRNRKSTTTTKHSSTLSTSSLNNSSSCHSLTENSMNPQQHSQQQNSGVMMMGRSIHSSSSSVVSSPPQIQTTPPTVKILLLGLNGAGKSTIISKLKEYIQQQTTCDDTSSPNSDHQLNNKTFRDIIHFHALNGIKQLILASEKLDISIVPRHSDRKEEIEFAIHHLRTLHFCYGEHVIVPQVAEMMKLLWEQRGAKEIHSEFKEFQAQQQQYQEQMAQQQHVTNGSLSVDSHSQQQHVVDNEEEDVKAVAVKPQLIVQTQQHSYQQFNAGEINCFTLYKDLYNLDYFMDHIDRIAQTDYVPTNEDVEYCQKHLKEEKKGIEEIEFNFSGERYIIYCVEGQNNDGRKWLFLFQGVDIVMFVCPIGDYDIIPTSLERHNVVKESLNFFSRMCNSKWFRSTPIILLLSKWDLFHEKIAHTSLNVCFEDYDGDNSYQHSLKFLLQKFNHVRDKGMKSVNTNIYQQFFTKDTPHEELANNLGGCIKGIRMEQKEQARKVLKKQQLELSVGELSPNVSDSMSSSNGSPSLGKCLSPQLESSGSPSTNKHSHKLFSGLLNKLKKK</sequence>
<feature type="compositionally biased region" description="Polar residues" evidence="4">
    <location>
        <begin position="89"/>
        <end position="104"/>
    </location>
</feature>
<proteinExistence type="predicted"/>
<dbReference type="EMBL" id="VFQX01000048">
    <property type="protein sequence ID" value="KAF0975142.1"/>
    <property type="molecule type" value="Genomic_DNA"/>
</dbReference>
<dbReference type="AlphaFoldDB" id="A0A6A5BJS7"/>
<dbReference type="SUPFAM" id="SSF47895">
    <property type="entry name" value="Transducin (alpha subunit), insertion domain"/>
    <property type="match status" value="1"/>
</dbReference>
<dbReference type="GO" id="GO:0005525">
    <property type="term" value="F:GTP binding"/>
    <property type="evidence" value="ECO:0007669"/>
    <property type="project" value="UniProtKB-KW"/>
</dbReference>
<feature type="region of interest" description="Disordered" evidence="4">
    <location>
        <begin position="277"/>
        <end position="299"/>
    </location>
</feature>
<evidence type="ECO:0000256" key="4">
    <source>
        <dbReference type="SAM" id="MobiDB-lite"/>
    </source>
</evidence>
<keyword evidence="1" id="KW-0547">Nucleotide-binding</keyword>
<dbReference type="SMART" id="SM00275">
    <property type="entry name" value="G_alpha"/>
    <property type="match status" value="1"/>
</dbReference>
<reference evidence="5 6" key="1">
    <citation type="journal article" date="2019" name="Sci. Rep.">
        <title>Nanopore sequencing improves the draft genome of the human pathogenic amoeba Naegleria fowleri.</title>
        <authorList>
            <person name="Liechti N."/>
            <person name="Schurch N."/>
            <person name="Bruggmann R."/>
            <person name="Wittwer M."/>
        </authorList>
    </citation>
    <scope>NUCLEOTIDE SEQUENCE [LARGE SCALE GENOMIC DNA]</scope>
    <source>
        <strain evidence="5 6">ATCC 30894</strain>
    </source>
</reference>
<evidence type="ECO:0000256" key="2">
    <source>
        <dbReference type="ARBA" id="ARBA00023134"/>
    </source>
</evidence>
<dbReference type="OMA" id="AGEINCF"/>
<dbReference type="GO" id="GO:0031683">
    <property type="term" value="F:G-protein beta/gamma-subunit complex binding"/>
    <property type="evidence" value="ECO:0007669"/>
    <property type="project" value="InterPro"/>
</dbReference>
<dbReference type="GO" id="GO:0007188">
    <property type="term" value="P:adenylate cyclase-modulating G protein-coupled receptor signaling pathway"/>
    <property type="evidence" value="ECO:0007669"/>
    <property type="project" value="TreeGrafter"/>
</dbReference>
<dbReference type="GO" id="GO:0001664">
    <property type="term" value="F:G protein-coupled receptor binding"/>
    <property type="evidence" value="ECO:0007669"/>
    <property type="project" value="TreeGrafter"/>
</dbReference>
<evidence type="ECO:0000256" key="1">
    <source>
        <dbReference type="ARBA" id="ARBA00022741"/>
    </source>
</evidence>
<dbReference type="Pfam" id="PF00503">
    <property type="entry name" value="G-alpha"/>
    <property type="match status" value="1"/>
</dbReference>
<evidence type="ECO:0000256" key="3">
    <source>
        <dbReference type="ARBA" id="ARBA00023224"/>
    </source>
</evidence>
<dbReference type="Gene3D" id="1.10.400.10">
    <property type="entry name" value="GI Alpha 1, domain 2-like"/>
    <property type="match status" value="2"/>
</dbReference>
<dbReference type="VEuPathDB" id="AmoebaDB:NF0073880"/>
<dbReference type="GO" id="GO:0046872">
    <property type="term" value="F:metal ion binding"/>
    <property type="evidence" value="ECO:0007669"/>
    <property type="project" value="UniProtKB-KW"/>
</dbReference>
<keyword evidence="6" id="KW-1185">Reference proteome</keyword>
<dbReference type="Proteomes" id="UP000444721">
    <property type="component" value="Unassembled WGS sequence"/>
</dbReference>
<feature type="compositionally biased region" description="Low complexity" evidence="4">
    <location>
        <begin position="63"/>
        <end position="88"/>
    </location>
</feature>
<dbReference type="InterPro" id="IPR001019">
    <property type="entry name" value="Gprotein_alpha_su"/>
</dbReference>
<keyword evidence="3" id="KW-0807">Transducer</keyword>
<dbReference type="GO" id="GO:0005737">
    <property type="term" value="C:cytoplasm"/>
    <property type="evidence" value="ECO:0007669"/>
    <property type="project" value="TreeGrafter"/>
</dbReference>
<dbReference type="PRINTS" id="PR00318">
    <property type="entry name" value="GPROTEINA"/>
</dbReference>
<evidence type="ECO:0008006" key="7">
    <source>
        <dbReference type="Google" id="ProtNLM"/>
    </source>
</evidence>
<feature type="region of interest" description="Disordered" evidence="4">
    <location>
        <begin position="563"/>
        <end position="615"/>
    </location>
</feature>
<dbReference type="GeneID" id="68113113"/>